<evidence type="ECO:0000259" key="5">
    <source>
        <dbReference type="PROSITE" id="PS50931"/>
    </source>
</evidence>
<dbReference type="Gene3D" id="1.10.10.10">
    <property type="entry name" value="Winged helix-like DNA-binding domain superfamily/Winged helix DNA-binding domain"/>
    <property type="match status" value="1"/>
</dbReference>
<evidence type="ECO:0000256" key="2">
    <source>
        <dbReference type="ARBA" id="ARBA00023015"/>
    </source>
</evidence>
<dbReference type="InterPro" id="IPR058163">
    <property type="entry name" value="LysR-type_TF_proteobact-type"/>
</dbReference>
<dbReference type="Pfam" id="PF03466">
    <property type="entry name" value="LysR_substrate"/>
    <property type="match status" value="1"/>
</dbReference>
<evidence type="ECO:0000313" key="7">
    <source>
        <dbReference type="Proteomes" id="UP000604737"/>
    </source>
</evidence>
<name>A0ABQ3GZ23_9NEIS</name>
<dbReference type="Pfam" id="PF00126">
    <property type="entry name" value="HTH_1"/>
    <property type="match status" value="1"/>
</dbReference>
<evidence type="ECO:0000313" key="6">
    <source>
        <dbReference type="EMBL" id="GHD59408.1"/>
    </source>
</evidence>
<dbReference type="CDD" id="cd08473">
    <property type="entry name" value="PBP2_CrgA_like_4"/>
    <property type="match status" value="1"/>
</dbReference>
<proteinExistence type="inferred from homology"/>
<dbReference type="SUPFAM" id="SSF46785">
    <property type="entry name" value="Winged helix' DNA-binding domain"/>
    <property type="match status" value="1"/>
</dbReference>
<organism evidence="6 7">
    <name type="scientific">Jeongeupia chitinilytica</name>
    <dbReference type="NCBI Taxonomy" id="1041641"/>
    <lineage>
        <taxon>Bacteria</taxon>
        <taxon>Pseudomonadati</taxon>
        <taxon>Pseudomonadota</taxon>
        <taxon>Betaproteobacteria</taxon>
        <taxon>Neisseriales</taxon>
        <taxon>Chitinibacteraceae</taxon>
        <taxon>Jeongeupia</taxon>
    </lineage>
</organism>
<keyword evidence="2" id="KW-0805">Transcription regulation</keyword>
<dbReference type="PROSITE" id="PS50931">
    <property type="entry name" value="HTH_LYSR"/>
    <property type="match status" value="1"/>
</dbReference>
<dbReference type="InterPro" id="IPR036388">
    <property type="entry name" value="WH-like_DNA-bd_sf"/>
</dbReference>
<accession>A0ABQ3GZ23</accession>
<evidence type="ECO:0000256" key="1">
    <source>
        <dbReference type="ARBA" id="ARBA00009437"/>
    </source>
</evidence>
<keyword evidence="3" id="KW-0238">DNA-binding</keyword>
<keyword evidence="4" id="KW-0804">Transcription</keyword>
<dbReference type="RefSeq" id="WP_189459136.1">
    <property type="nucleotide sequence ID" value="NZ_BMYO01000002.1"/>
</dbReference>
<protein>
    <submittedName>
        <fullName evidence="6">LysR family transcriptional regulator</fullName>
    </submittedName>
</protein>
<feature type="domain" description="HTH lysR-type" evidence="5">
    <location>
        <begin position="2"/>
        <end position="59"/>
    </location>
</feature>
<dbReference type="Gene3D" id="3.40.190.290">
    <property type="match status" value="1"/>
</dbReference>
<comment type="similarity">
    <text evidence="1">Belongs to the LysR transcriptional regulatory family.</text>
</comment>
<dbReference type="EMBL" id="BMYO01000002">
    <property type="protein sequence ID" value="GHD59408.1"/>
    <property type="molecule type" value="Genomic_DNA"/>
</dbReference>
<dbReference type="InterPro" id="IPR000847">
    <property type="entry name" value="LysR_HTH_N"/>
</dbReference>
<dbReference type="Proteomes" id="UP000604737">
    <property type="component" value="Unassembled WGS sequence"/>
</dbReference>
<dbReference type="PANTHER" id="PTHR30537:SF31">
    <property type="entry name" value="TRANSCRIPTIONAL REGULATOR, LYSR FAMILY"/>
    <property type="match status" value="1"/>
</dbReference>
<evidence type="ECO:0000256" key="4">
    <source>
        <dbReference type="ARBA" id="ARBA00023163"/>
    </source>
</evidence>
<keyword evidence="7" id="KW-1185">Reference proteome</keyword>
<dbReference type="SUPFAM" id="SSF53850">
    <property type="entry name" value="Periplasmic binding protein-like II"/>
    <property type="match status" value="1"/>
</dbReference>
<sequence length="306" mass="33675">MLDLNDMYFFAEVAGQGGFSAASRSLGIPKSRLSRRVAELEARLGVRLLQRTTRKLALTDAGERYYRHCLAIRDEARAAEEAVQEIQSEPRGTLRISCPVTLAQWSLAPLLGEFMARYPQVRLNMLIANRAIDVIEEGVDVALRVRPALQDSATLVVKKLGISRTILVASPEQLLRQGQPGAPEELSWLDTVALGDSDGRTQWPLLGPGGAEYLFSHYPRLVAEDLQTLREASAGGVGMALMPDFMCREQLKSGALVQVLPEWSPQPGIVHAVYPSRRGLLPAVRALLDFLGERMCDEAAARFARD</sequence>
<dbReference type="InterPro" id="IPR036390">
    <property type="entry name" value="WH_DNA-bd_sf"/>
</dbReference>
<gene>
    <name evidence="6" type="ORF">GCM10007350_10840</name>
</gene>
<dbReference type="InterPro" id="IPR005119">
    <property type="entry name" value="LysR_subst-bd"/>
</dbReference>
<reference evidence="7" key="1">
    <citation type="journal article" date="2019" name="Int. J. Syst. Evol. Microbiol.">
        <title>The Global Catalogue of Microorganisms (GCM) 10K type strain sequencing project: providing services to taxonomists for standard genome sequencing and annotation.</title>
        <authorList>
            <consortium name="The Broad Institute Genomics Platform"/>
            <consortium name="The Broad Institute Genome Sequencing Center for Infectious Disease"/>
            <person name="Wu L."/>
            <person name="Ma J."/>
        </authorList>
    </citation>
    <scope>NUCLEOTIDE SEQUENCE [LARGE SCALE GENOMIC DNA]</scope>
    <source>
        <strain evidence="7">KCTC 23701</strain>
    </source>
</reference>
<dbReference type="PANTHER" id="PTHR30537">
    <property type="entry name" value="HTH-TYPE TRANSCRIPTIONAL REGULATOR"/>
    <property type="match status" value="1"/>
</dbReference>
<evidence type="ECO:0000256" key="3">
    <source>
        <dbReference type="ARBA" id="ARBA00023125"/>
    </source>
</evidence>
<comment type="caution">
    <text evidence="6">The sequence shown here is derived from an EMBL/GenBank/DDBJ whole genome shotgun (WGS) entry which is preliminary data.</text>
</comment>